<dbReference type="PANTHER" id="PTHR12022:SF0">
    <property type="entry name" value="CYTOCHROME B-C1 COMPLEX SUBUNIT 7"/>
    <property type="match status" value="1"/>
</dbReference>
<organism evidence="11">
    <name type="scientific">Cyberlindnera fabianii</name>
    <name type="common">Yeast</name>
    <name type="synonym">Hansenula fabianii</name>
    <dbReference type="NCBI Taxonomy" id="36022"/>
    <lineage>
        <taxon>Eukaryota</taxon>
        <taxon>Fungi</taxon>
        <taxon>Dikarya</taxon>
        <taxon>Ascomycota</taxon>
        <taxon>Saccharomycotina</taxon>
        <taxon>Saccharomycetes</taxon>
        <taxon>Phaffomycetales</taxon>
        <taxon>Phaffomycetaceae</taxon>
        <taxon>Cyberlindnera</taxon>
    </lineage>
</organism>
<comment type="similarity">
    <text evidence="2 9">Belongs to the UQCRB/QCR7 family.</text>
</comment>
<evidence type="ECO:0000256" key="6">
    <source>
        <dbReference type="ARBA" id="ARBA00022982"/>
    </source>
</evidence>
<sequence length="127" mass="14177">MPATHTSIVKAGDFILRTPALAAVFVPAAKFFCAYAGYREMGLKFDDLIHEENPLMEKALARLPKEESYARNFRMLTAAQCAITHHLLPASKAVKPEEDTPYLLPYLLEAEAEAAERDQLDNIQVSK</sequence>
<reference evidence="13" key="2">
    <citation type="journal article" date="2017" name="Genome Announc.">
        <title>Genome sequences of Cyberlindnera fabianii 65, Pichia kudriavzevii 129, and Saccharomyces cerevisiae 131 isolated from fermented masau fruits in Zimbabwe.</title>
        <authorList>
            <person name="van Rijswijck I.M.H."/>
            <person name="Derks M.F.L."/>
            <person name="Abee T."/>
            <person name="de Ridder D."/>
            <person name="Smid E.J."/>
        </authorList>
    </citation>
    <scope>NUCLEOTIDE SEQUENCE [LARGE SCALE GENOMIC DNA]</scope>
    <source>
        <strain evidence="13">65</strain>
    </source>
</reference>
<dbReference type="SUPFAM" id="SSF81524">
    <property type="entry name" value="14 kDa protein of cytochrome bc1 complex (Ubiquinol-cytochrome c reductase)"/>
    <property type="match status" value="1"/>
</dbReference>
<keyword evidence="5 9" id="KW-0999">Mitochondrion inner membrane</keyword>
<evidence type="ECO:0000256" key="10">
    <source>
        <dbReference type="SAM" id="Phobius"/>
    </source>
</evidence>
<keyword evidence="10" id="KW-1133">Transmembrane helix</keyword>
<evidence type="ECO:0000256" key="4">
    <source>
        <dbReference type="ARBA" id="ARBA00022660"/>
    </source>
</evidence>
<evidence type="ECO:0000256" key="2">
    <source>
        <dbReference type="ARBA" id="ARBA00008554"/>
    </source>
</evidence>
<dbReference type="GO" id="GO:0005743">
    <property type="term" value="C:mitochondrial inner membrane"/>
    <property type="evidence" value="ECO:0007669"/>
    <property type="project" value="UniProtKB-SubCell"/>
</dbReference>
<name>A0A061B2E1_CYBFA</name>
<dbReference type="Pfam" id="PF02271">
    <property type="entry name" value="UCR_14kD"/>
    <property type="match status" value="1"/>
</dbReference>
<evidence type="ECO:0000256" key="9">
    <source>
        <dbReference type="PIRNR" id="PIRNR000022"/>
    </source>
</evidence>
<reference evidence="11" key="1">
    <citation type="journal article" date="2014" name="Genome Announc.">
        <title>Genome sequence of the yeast Cyberlindnera fabianii (Hansenula fabianii).</title>
        <authorList>
            <person name="Freel K.C."/>
            <person name="Sarilar V."/>
            <person name="Neuveglise C."/>
            <person name="Devillers H."/>
            <person name="Friedrich A."/>
            <person name="Schacherer J."/>
        </authorList>
    </citation>
    <scope>NUCLEOTIDE SEQUENCE</scope>
    <source>
        <strain evidence="11">YJS4271</strain>
    </source>
</reference>
<evidence type="ECO:0000256" key="3">
    <source>
        <dbReference type="ARBA" id="ARBA00022448"/>
    </source>
</evidence>
<dbReference type="PIRSF" id="PIRSF000022">
    <property type="entry name" value="Bc1_14K"/>
    <property type="match status" value="1"/>
</dbReference>
<dbReference type="STRING" id="36022.A0A061B2E1"/>
<gene>
    <name evidence="12" type="ORF">BON22_3070</name>
    <name evidence="11" type="ORF">CYFA0S_06e03378g</name>
</gene>
<dbReference type="Gene3D" id="1.10.1090.10">
    <property type="entry name" value="Cytochrome b-c1 complex subunit 7"/>
    <property type="match status" value="1"/>
</dbReference>
<keyword evidence="7 9" id="KW-0496">Mitochondrion</keyword>
<proteinExistence type="inferred from homology"/>
<keyword evidence="4 9" id="KW-0679">Respiratory chain</keyword>
<dbReference type="PANTHER" id="PTHR12022">
    <property type="entry name" value="UBIQUINOL-CYTOCHROME C REDUCTASE COMPLEX 14 KD PROTEIN"/>
    <property type="match status" value="1"/>
</dbReference>
<comment type="subcellular location">
    <subcellularLocation>
        <location evidence="1">Mitochondrion inner membrane</location>
        <topology evidence="1">Peripheral membrane protein</topology>
        <orientation evidence="1">Matrix side</orientation>
    </subcellularLocation>
</comment>
<protein>
    <recommendedName>
        <fullName evidence="9">Cytochrome b-c1 complex subunit 7</fullName>
    </recommendedName>
</protein>
<comment type="function">
    <text evidence="9">Component of the ubiquinol-cytochrome c oxidoreductase, a multisubunit transmembrane complex that is part of the mitochondrial electron transport chain which drives oxidative phosphorylation.</text>
</comment>
<evidence type="ECO:0000313" key="13">
    <source>
        <dbReference type="Proteomes" id="UP000189513"/>
    </source>
</evidence>
<evidence type="ECO:0000256" key="8">
    <source>
        <dbReference type="ARBA" id="ARBA00023136"/>
    </source>
</evidence>
<evidence type="ECO:0000313" key="11">
    <source>
        <dbReference type="EMBL" id="CDR41183.1"/>
    </source>
</evidence>
<dbReference type="GO" id="GO:0045275">
    <property type="term" value="C:respiratory chain complex III"/>
    <property type="evidence" value="ECO:0007669"/>
    <property type="project" value="InterPro"/>
</dbReference>
<dbReference type="InterPro" id="IPR003197">
    <property type="entry name" value="QCR7"/>
</dbReference>
<evidence type="ECO:0000256" key="7">
    <source>
        <dbReference type="ARBA" id="ARBA00023128"/>
    </source>
</evidence>
<evidence type="ECO:0000256" key="5">
    <source>
        <dbReference type="ARBA" id="ARBA00022792"/>
    </source>
</evidence>
<feature type="transmembrane region" description="Helical" evidence="10">
    <location>
        <begin position="20"/>
        <end position="38"/>
    </location>
</feature>
<dbReference type="EMBL" id="MPUK01000005">
    <property type="protein sequence ID" value="ONH67064.1"/>
    <property type="molecule type" value="Genomic_DNA"/>
</dbReference>
<evidence type="ECO:0000256" key="1">
    <source>
        <dbReference type="ARBA" id="ARBA00004443"/>
    </source>
</evidence>
<evidence type="ECO:0000313" key="12">
    <source>
        <dbReference type="EMBL" id="ONH67064.1"/>
    </source>
</evidence>
<dbReference type="FunFam" id="1.10.1090.10:FF:000001">
    <property type="entry name" value="Cytochrome b-c1 complex subunit 7"/>
    <property type="match status" value="1"/>
</dbReference>
<keyword evidence="3 9" id="KW-0813">Transport</keyword>
<dbReference type="Proteomes" id="UP000189513">
    <property type="component" value="Unassembled WGS sequence"/>
</dbReference>
<dbReference type="OMA" id="PLAQWYT"/>
<dbReference type="VEuPathDB" id="FungiDB:BON22_3070"/>
<keyword evidence="6 9" id="KW-0249">Electron transport</keyword>
<dbReference type="InterPro" id="IPR036544">
    <property type="entry name" value="QCR7_sf"/>
</dbReference>
<keyword evidence="13" id="KW-1185">Reference proteome</keyword>
<keyword evidence="8 9" id="KW-0472">Membrane</keyword>
<accession>A0A061B2E1</accession>
<reference evidence="12" key="3">
    <citation type="submission" date="2017-01" db="EMBL/GenBank/DDBJ databases">
        <authorList>
            <person name="Mah S.A."/>
            <person name="Swanson W.J."/>
            <person name="Moy G.W."/>
            <person name="Vacquier V.D."/>
        </authorList>
    </citation>
    <scope>NUCLEOTIDE SEQUENCE [LARGE SCALE GENOMIC DNA]</scope>
    <source>
        <strain evidence="12">65</strain>
    </source>
</reference>
<dbReference type="EMBL" id="LK052891">
    <property type="protein sequence ID" value="CDR41183.1"/>
    <property type="molecule type" value="Genomic_DNA"/>
</dbReference>
<dbReference type="GO" id="GO:0006122">
    <property type="term" value="P:mitochondrial electron transport, ubiquinol to cytochrome c"/>
    <property type="evidence" value="ECO:0007669"/>
    <property type="project" value="InterPro"/>
</dbReference>
<keyword evidence="10" id="KW-0812">Transmembrane</keyword>
<dbReference type="OrthoDB" id="425749at2759"/>
<dbReference type="AlphaFoldDB" id="A0A061B2E1"/>